<dbReference type="PANTHER" id="PTHR11220">
    <property type="entry name" value="HEME-BINDING PROTEIN-RELATED"/>
    <property type="match status" value="1"/>
</dbReference>
<dbReference type="FunFam" id="3.20.80.10:FF:000002">
    <property type="entry name" value="Heme-binding protein 2"/>
    <property type="match status" value="1"/>
</dbReference>
<feature type="signal peptide" evidence="2">
    <location>
        <begin position="1"/>
        <end position="20"/>
    </location>
</feature>
<dbReference type="InterPro" id="IPR011256">
    <property type="entry name" value="Reg_factor_effector_dom_sf"/>
</dbReference>
<reference evidence="3 4" key="1">
    <citation type="journal article" date="2024" name="Nat. Commun.">
        <title>Phylogenomics reveals the evolutionary origins of lichenization in chlorophyte algae.</title>
        <authorList>
            <person name="Puginier C."/>
            <person name="Libourel C."/>
            <person name="Otte J."/>
            <person name="Skaloud P."/>
            <person name="Haon M."/>
            <person name="Grisel S."/>
            <person name="Petersen M."/>
            <person name="Berrin J.G."/>
            <person name="Delaux P.M."/>
            <person name="Dal Grande F."/>
            <person name="Keller J."/>
        </authorList>
    </citation>
    <scope>NUCLEOTIDE SEQUENCE [LARGE SCALE GENOMIC DNA]</scope>
    <source>
        <strain evidence="3 4">SAG 2043</strain>
    </source>
</reference>
<proteinExistence type="inferred from homology"/>
<dbReference type="Proteomes" id="UP001489004">
    <property type="component" value="Unassembled WGS sequence"/>
</dbReference>
<evidence type="ECO:0000256" key="1">
    <source>
        <dbReference type="ARBA" id="ARBA00009817"/>
    </source>
</evidence>
<dbReference type="Pfam" id="PF04832">
    <property type="entry name" value="SOUL"/>
    <property type="match status" value="1"/>
</dbReference>
<dbReference type="EMBL" id="JALJOR010000009">
    <property type="protein sequence ID" value="KAK9811439.1"/>
    <property type="molecule type" value="Genomic_DNA"/>
</dbReference>
<keyword evidence="2" id="KW-0732">Signal</keyword>
<comment type="caution">
    <text evidence="3">The sequence shown here is derived from an EMBL/GenBank/DDBJ whole genome shotgun (WGS) entry which is preliminary data.</text>
</comment>
<name>A0AAW1PU75_9CHLO</name>
<comment type="similarity">
    <text evidence="1">Belongs to the HEBP family.</text>
</comment>
<feature type="chain" id="PRO_5043620842" description="Heme-binding protein 2" evidence="2">
    <location>
        <begin position="21"/>
        <end position="254"/>
    </location>
</feature>
<protein>
    <recommendedName>
        <fullName evidence="5">Heme-binding protein 2</fullName>
    </recommendedName>
</protein>
<dbReference type="AlphaFoldDB" id="A0AAW1PU75"/>
<gene>
    <name evidence="3" type="ORF">WJX72_003919</name>
</gene>
<organism evidence="3 4">
    <name type="scientific">[Myrmecia] bisecta</name>
    <dbReference type="NCBI Taxonomy" id="41462"/>
    <lineage>
        <taxon>Eukaryota</taxon>
        <taxon>Viridiplantae</taxon>
        <taxon>Chlorophyta</taxon>
        <taxon>core chlorophytes</taxon>
        <taxon>Trebouxiophyceae</taxon>
        <taxon>Trebouxiales</taxon>
        <taxon>Trebouxiaceae</taxon>
        <taxon>Myrmecia</taxon>
    </lineage>
</organism>
<accession>A0AAW1PU75</accession>
<sequence length="254" mass="28536">MRTAVAFLLLCIVVGAPIRANFLDRFASRFLGTAEQPADDDKPWFCHDEDCPPFTVVKKLGDTSEVRKYPQRCNSVSVCALGPTLQRKFNHMWTTRLFTCIKFELALAKGYASLYRYFDGGNDQSKKLPATEPVVARIVPVNGFRGSEQNYTIAYYLPTEFQKQDPPKPTNEAIQIFTIPAATVYAAQFGGFATEGSILETAAKLLEQIKGEKVAVHEDFFYFAAYDPPTRMTNRHNEVWFVPKDPGTDALVRA</sequence>
<evidence type="ECO:0008006" key="5">
    <source>
        <dbReference type="Google" id="ProtNLM"/>
    </source>
</evidence>
<dbReference type="PANTHER" id="PTHR11220:SF1">
    <property type="entry name" value="HEME-BINDING PROTEIN 2"/>
    <property type="match status" value="1"/>
</dbReference>
<evidence type="ECO:0000256" key="2">
    <source>
        <dbReference type="SAM" id="SignalP"/>
    </source>
</evidence>
<dbReference type="Gene3D" id="3.20.80.10">
    <property type="entry name" value="Regulatory factor, effector binding domain"/>
    <property type="match status" value="1"/>
</dbReference>
<dbReference type="SUPFAM" id="SSF55136">
    <property type="entry name" value="Probable bacterial effector-binding domain"/>
    <property type="match status" value="1"/>
</dbReference>
<dbReference type="InterPro" id="IPR006917">
    <property type="entry name" value="SOUL_heme-bd"/>
</dbReference>
<evidence type="ECO:0000313" key="3">
    <source>
        <dbReference type="EMBL" id="KAK9811439.1"/>
    </source>
</evidence>
<keyword evidence="4" id="KW-1185">Reference proteome</keyword>
<evidence type="ECO:0000313" key="4">
    <source>
        <dbReference type="Proteomes" id="UP001489004"/>
    </source>
</evidence>